<feature type="transmembrane region" description="Helical" evidence="1">
    <location>
        <begin position="12"/>
        <end position="34"/>
    </location>
</feature>
<proteinExistence type="predicted"/>
<dbReference type="EMBL" id="CP001860">
    <property type="protein sequence ID" value="ADB60124.1"/>
    <property type="molecule type" value="Genomic_DNA"/>
</dbReference>
<feature type="transmembrane region" description="Helical" evidence="1">
    <location>
        <begin position="388"/>
        <end position="411"/>
    </location>
</feature>
<keyword evidence="1" id="KW-0812">Transmembrane</keyword>
<accession>D2RP90</accession>
<dbReference type="KEGG" id="htu:Htur_1233"/>
<keyword evidence="3" id="KW-1185">Reference proteome</keyword>
<feature type="transmembrane region" description="Helical" evidence="1">
    <location>
        <begin position="105"/>
        <end position="122"/>
    </location>
</feature>
<evidence type="ECO:0000313" key="3">
    <source>
        <dbReference type="Proteomes" id="UP000001903"/>
    </source>
</evidence>
<feature type="transmembrane region" description="Helical" evidence="1">
    <location>
        <begin position="451"/>
        <end position="471"/>
    </location>
</feature>
<feature type="transmembrane region" description="Helical" evidence="1">
    <location>
        <begin position="129"/>
        <end position="150"/>
    </location>
</feature>
<dbReference type="AlphaFoldDB" id="D2RP90"/>
<dbReference type="RefSeq" id="WP_012942430.1">
    <property type="nucleotide sequence ID" value="NC_013743.1"/>
</dbReference>
<sequence>MKMAPEKWLQTLLQKASWPIFFVLVIAVVGLWILGVYLQLPIALGFLAGTVVAIVNRYRDPLHDHPAYNWGFPTTTSIKLGYLIFLWLFIAAAVSLRVTIYTKPVAYYLFVAVAASLLVVLPKYGKLRLPWFCCVIGLGAIVFLSNQMVYPFGFGGADSYYHISQMVQPILENGTVPQGTNYSSYALHHIFVVSSSLFLDIPGKQMYYYSLGIVMLISGIWVFLFVRTVLYERKWAAAPEYWASLALVVFVSSDFINRYTNNGNHLTYTGLFIVMILTLSYILVWSRNIEKPFQVRVAGTVFFLFATITVTHHYSVAILLFLLFPLLLVAPRMRQGRRILIAFSVIVFIQWTYNATTYGLELVIANIIPLFIGFDIASPTGASMDQPIWLIAYTTLGISIAFAIVQIGILDRLEANIPLREKVFPVLCYAFLALMAVGVILGIQGMSPNRMLFFSLLTFVPLFFVLGIRSLQFRRPQLVTAGLILIIAFFALSGLTPSIETSPVSDDVSHNKKFETYEESEIVDWYRAHQPGNQPTYASRSFVEYDSGTVMFRAHLEDSQIGAEPVPLAATGEHYLQENMTDSILLYSEYDERIGYRPGLEESRRFGEGEYATHAQESVTALETNNRIYDSGVTRSYRVNKTIN</sequence>
<feature type="transmembrane region" description="Helical" evidence="1">
    <location>
        <begin position="423"/>
        <end position="445"/>
    </location>
</feature>
<dbReference type="GeneID" id="8741823"/>
<evidence type="ECO:0008006" key="4">
    <source>
        <dbReference type="Google" id="ProtNLM"/>
    </source>
</evidence>
<evidence type="ECO:0000313" key="2">
    <source>
        <dbReference type="EMBL" id="ADB60124.1"/>
    </source>
</evidence>
<dbReference type="eggNOG" id="arCOG06447">
    <property type="taxonomic scope" value="Archaea"/>
</dbReference>
<feature type="transmembrane region" description="Helical" evidence="1">
    <location>
        <begin position="40"/>
        <end position="59"/>
    </location>
</feature>
<dbReference type="Proteomes" id="UP000001903">
    <property type="component" value="Chromosome"/>
</dbReference>
<gene>
    <name evidence="2" type="ordered locus">Htur_1233</name>
</gene>
<keyword evidence="1" id="KW-1133">Transmembrane helix</keyword>
<reference evidence="2 3" key="1">
    <citation type="journal article" date="2010" name="Stand. Genomic Sci.">
        <title>Complete genome sequence of Haloterrigena turkmenica type strain (4k).</title>
        <authorList>
            <person name="Saunders E."/>
            <person name="Tindall B.J."/>
            <person name="Fahnrich R."/>
            <person name="Lapidus A."/>
            <person name="Copeland A."/>
            <person name="Del Rio T.G."/>
            <person name="Lucas S."/>
            <person name="Chen F."/>
            <person name="Tice H."/>
            <person name="Cheng J.F."/>
            <person name="Han C."/>
            <person name="Detter J.C."/>
            <person name="Bruce D."/>
            <person name="Goodwin L."/>
            <person name="Chain P."/>
            <person name="Pitluck S."/>
            <person name="Pati A."/>
            <person name="Ivanova N."/>
            <person name="Mavromatis K."/>
            <person name="Chen A."/>
            <person name="Palaniappan K."/>
            <person name="Land M."/>
            <person name="Hauser L."/>
            <person name="Chang Y.J."/>
            <person name="Jeffries C.D."/>
            <person name="Brettin T."/>
            <person name="Rohde M."/>
            <person name="Goker M."/>
            <person name="Bristow J."/>
            <person name="Eisen J.A."/>
            <person name="Markowitz V."/>
            <person name="Hugenholtz P."/>
            <person name="Klenk H.P."/>
            <person name="Kyrpides N.C."/>
        </authorList>
    </citation>
    <scope>NUCLEOTIDE SEQUENCE [LARGE SCALE GENOMIC DNA]</scope>
    <source>
        <strain evidence="3">ATCC 51198 / DSM 5511 / JCM 9101 / NCIMB 13204 / VKM B-1734 / 4k</strain>
    </source>
</reference>
<dbReference type="HOGENOM" id="CLU_418992_0_0_2"/>
<feature type="transmembrane region" description="Helical" evidence="1">
    <location>
        <begin position="478"/>
        <end position="495"/>
    </location>
</feature>
<protein>
    <recommendedName>
        <fullName evidence="4">Glycosyltransferase RgtA/B/C/D-like domain-containing protein</fullName>
    </recommendedName>
</protein>
<feature type="transmembrane region" description="Helical" evidence="1">
    <location>
        <begin position="266"/>
        <end position="285"/>
    </location>
</feature>
<dbReference type="OrthoDB" id="386768at2157"/>
<organism evidence="2 3">
    <name type="scientific">Haloterrigena turkmenica (strain ATCC 51198 / DSM 5511 / JCM 9101 / NCIMB 13204 / VKM B-1734 / 4k)</name>
    <name type="common">Halococcus turkmenicus</name>
    <dbReference type="NCBI Taxonomy" id="543526"/>
    <lineage>
        <taxon>Archaea</taxon>
        <taxon>Methanobacteriati</taxon>
        <taxon>Methanobacteriota</taxon>
        <taxon>Stenosarchaea group</taxon>
        <taxon>Halobacteria</taxon>
        <taxon>Halobacteriales</taxon>
        <taxon>Natrialbaceae</taxon>
        <taxon>Haloterrigena</taxon>
    </lineage>
</organism>
<feature type="transmembrane region" description="Helical" evidence="1">
    <location>
        <begin position="297"/>
        <end position="328"/>
    </location>
</feature>
<name>D2RP90_HALTV</name>
<keyword evidence="1" id="KW-0472">Membrane</keyword>
<feature type="transmembrane region" description="Helical" evidence="1">
    <location>
        <begin position="206"/>
        <end position="229"/>
    </location>
</feature>
<evidence type="ECO:0000256" key="1">
    <source>
        <dbReference type="SAM" id="Phobius"/>
    </source>
</evidence>
<feature type="transmembrane region" description="Helical" evidence="1">
    <location>
        <begin position="340"/>
        <end position="368"/>
    </location>
</feature>